<evidence type="ECO:0000313" key="2">
    <source>
        <dbReference type="Proteomes" id="UP000054995"/>
    </source>
</evidence>
<protein>
    <submittedName>
        <fullName evidence="1">Uncharacterized protein</fullName>
    </submittedName>
</protein>
<keyword evidence="2" id="KW-1185">Reference proteome</keyword>
<sequence length="99" mass="11558">MLMVMESVQKRLKREMESAGALCYDLFIVIWYLKAKFASVVSSLDDCCIQYIPTIVVDCQLLLLSFKRSFISFTQPVVDKSIRIHIALIKRRRHFANTR</sequence>
<proteinExistence type="predicted"/>
<organism evidence="1 2">
    <name type="scientific">Trichinella pseudospiralis</name>
    <name type="common">Parasitic roundworm</name>
    <dbReference type="NCBI Taxonomy" id="6337"/>
    <lineage>
        <taxon>Eukaryota</taxon>
        <taxon>Metazoa</taxon>
        <taxon>Ecdysozoa</taxon>
        <taxon>Nematoda</taxon>
        <taxon>Enoplea</taxon>
        <taxon>Dorylaimia</taxon>
        <taxon>Trichinellida</taxon>
        <taxon>Trichinellidae</taxon>
        <taxon>Trichinella</taxon>
    </lineage>
</organism>
<evidence type="ECO:0000313" key="1">
    <source>
        <dbReference type="EMBL" id="KRY90462.1"/>
    </source>
</evidence>
<reference evidence="1 2" key="1">
    <citation type="submission" date="2015-01" db="EMBL/GenBank/DDBJ databases">
        <title>Evolution of Trichinella species and genotypes.</title>
        <authorList>
            <person name="Korhonen P.K."/>
            <person name="Edoardo P."/>
            <person name="Giuseppe L.R."/>
            <person name="Gasser R.B."/>
        </authorList>
    </citation>
    <scope>NUCLEOTIDE SEQUENCE [LARGE SCALE GENOMIC DNA]</scope>
    <source>
        <strain evidence="1">ISS470</strain>
    </source>
</reference>
<accession>A0A0V1FWU7</accession>
<gene>
    <name evidence="1" type="ORF">T4D_9092</name>
</gene>
<comment type="caution">
    <text evidence="1">The sequence shown here is derived from an EMBL/GenBank/DDBJ whole genome shotgun (WGS) entry which is preliminary data.</text>
</comment>
<name>A0A0V1FWU7_TRIPS</name>
<dbReference type="AlphaFoldDB" id="A0A0V1FWU7"/>
<dbReference type="OrthoDB" id="10412959at2759"/>
<dbReference type="EMBL" id="JYDT01000021">
    <property type="protein sequence ID" value="KRY90462.1"/>
    <property type="molecule type" value="Genomic_DNA"/>
</dbReference>
<dbReference type="Proteomes" id="UP000054995">
    <property type="component" value="Unassembled WGS sequence"/>
</dbReference>